<sequence length="235" mass="24840">MDVRTRILEAAAELLSQSADADVSTRAVCEAAGVGAPMLYRQFGDKEGLLSAVVDYGFEQYLASKRAARPSVDPVQDLRDGWDNHIRFALENPNYYRLMYSPGLSVPPEAAAEAHRLLLGVCERCAAAGLLRVSPQTAAQMVMSANAGVALSLISRPALYPDPAFSRRVRDALVSTVTFEAAELDGAAGTDGTALAATAATLGAQLRSTPPPGLTGPEQALLQQWLSTLADHTAD</sequence>
<dbReference type="InterPro" id="IPR001647">
    <property type="entry name" value="HTH_TetR"/>
</dbReference>
<gene>
    <name evidence="1" type="ORF">ACEZDG_34405</name>
</gene>
<dbReference type="EMBL" id="JBHEZX010000023">
    <property type="protein sequence ID" value="MFC1414368.1"/>
    <property type="molecule type" value="Genomic_DNA"/>
</dbReference>
<dbReference type="SUPFAM" id="SSF48498">
    <property type="entry name" value="Tetracyclin repressor-like, C-terminal domain"/>
    <property type="match status" value="1"/>
</dbReference>
<dbReference type="Proteomes" id="UP001592582">
    <property type="component" value="Unassembled WGS sequence"/>
</dbReference>
<evidence type="ECO:0000313" key="1">
    <source>
        <dbReference type="EMBL" id="MFC1414368.1"/>
    </source>
</evidence>
<dbReference type="InterPro" id="IPR025996">
    <property type="entry name" value="MT1864/Rv1816-like_C"/>
</dbReference>
<dbReference type="Pfam" id="PF00440">
    <property type="entry name" value="TetR_N"/>
    <property type="match status" value="1"/>
</dbReference>
<dbReference type="Pfam" id="PF13305">
    <property type="entry name" value="TetR_C_33"/>
    <property type="match status" value="1"/>
</dbReference>
<dbReference type="PROSITE" id="PS50977">
    <property type="entry name" value="HTH_TETR_2"/>
    <property type="match status" value="1"/>
</dbReference>
<dbReference type="InterPro" id="IPR036271">
    <property type="entry name" value="Tet_transcr_reg_TetR-rel_C_sf"/>
</dbReference>
<dbReference type="Gene3D" id="1.10.357.10">
    <property type="entry name" value="Tetracycline Repressor, domain 2"/>
    <property type="match status" value="1"/>
</dbReference>
<organism evidence="1 2">
    <name type="scientific">Streptacidiphilus alkalitolerans</name>
    <dbReference type="NCBI Taxonomy" id="3342712"/>
    <lineage>
        <taxon>Bacteria</taxon>
        <taxon>Bacillati</taxon>
        <taxon>Actinomycetota</taxon>
        <taxon>Actinomycetes</taxon>
        <taxon>Kitasatosporales</taxon>
        <taxon>Streptomycetaceae</taxon>
        <taxon>Streptacidiphilus</taxon>
    </lineage>
</organism>
<evidence type="ECO:0000313" key="2">
    <source>
        <dbReference type="Proteomes" id="UP001592582"/>
    </source>
</evidence>
<dbReference type="PANTHER" id="PTHR30055:SF220">
    <property type="entry name" value="TETR-FAMILY REGULATORY PROTEIN"/>
    <property type="match status" value="1"/>
</dbReference>
<dbReference type="InterPro" id="IPR009057">
    <property type="entry name" value="Homeodomain-like_sf"/>
</dbReference>
<accession>A0ABV6VKZ6</accession>
<dbReference type="Gene3D" id="1.10.10.60">
    <property type="entry name" value="Homeodomain-like"/>
    <property type="match status" value="1"/>
</dbReference>
<reference evidence="1 2" key="1">
    <citation type="submission" date="2024-09" db="EMBL/GenBank/DDBJ databases">
        <authorList>
            <person name="Lee S.D."/>
        </authorList>
    </citation>
    <scope>NUCLEOTIDE SEQUENCE [LARGE SCALE GENOMIC DNA]</scope>
    <source>
        <strain evidence="1 2">N1-1</strain>
    </source>
</reference>
<dbReference type="InterPro" id="IPR050109">
    <property type="entry name" value="HTH-type_TetR-like_transc_reg"/>
</dbReference>
<dbReference type="SUPFAM" id="SSF46689">
    <property type="entry name" value="Homeodomain-like"/>
    <property type="match status" value="1"/>
</dbReference>
<dbReference type="PANTHER" id="PTHR30055">
    <property type="entry name" value="HTH-TYPE TRANSCRIPTIONAL REGULATOR RUTR"/>
    <property type="match status" value="1"/>
</dbReference>
<protein>
    <submittedName>
        <fullName evidence="1">TetR/AcrR family transcriptional regulator</fullName>
    </submittedName>
</protein>
<dbReference type="PRINTS" id="PR00455">
    <property type="entry name" value="HTHTETR"/>
</dbReference>
<proteinExistence type="predicted"/>
<name>A0ABV6VKZ6_9ACTN</name>
<keyword evidence="2" id="KW-1185">Reference proteome</keyword>
<comment type="caution">
    <text evidence="1">The sequence shown here is derived from an EMBL/GenBank/DDBJ whole genome shotgun (WGS) entry which is preliminary data.</text>
</comment>